<proteinExistence type="predicted"/>
<dbReference type="AlphaFoldDB" id="A0AAU9IZZ6"/>
<evidence type="ECO:0000313" key="2">
    <source>
        <dbReference type="Proteomes" id="UP001162131"/>
    </source>
</evidence>
<evidence type="ECO:0000313" key="1">
    <source>
        <dbReference type="EMBL" id="CAG9319596.1"/>
    </source>
</evidence>
<organism evidence="1 2">
    <name type="scientific">Blepharisma stoltei</name>
    <dbReference type="NCBI Taxonomy" id="1481888"/>
    <lineage>
        <taxon>Eukaryota</taxon>
        <taxon>Sar</taxon>
        <taxon>Alveolata</taxon>
        <taxon>Ciliophora</taxon>
        <taxon>Postciliodesmatophora</taxon>
        <taxon>Heterotrichea</taxon>
        <taxon>Heterotrichida</taxon>
        <taxon>Blepharismidae</taxon>
        <taxon>Blepharisma</taxon>
    </lineage>
</organism>
<gene>
    <name evidence="1" type="ORF">BSTOLATCC_MIC24147</name>
</gene>
<evidence type="ECO:0008006" key="3">
    <source>
        <dbReference type="Google" id="ProtNLM"/>
    </source>
</evidence>
<sequence>MENDSLLKRICNIDQRTLSEAYQKFCFSDKYAPDISYIEFSALRLLISANKSEKKFSVPPFQNPIFLKSSVKIQEPPKIHSLAEECWGSI</sequence>
<reference evidence="1" key="1">
    <citation type="submission" date="2021-09" db="EMBL/GenBank/DDBJ databases">
        <authorList>
            <consortium name="AG Swart"/>
            <person name="Singh M."/>
            <person name="Singh A."/>
            <person name="Seah K."/>
            <person name="Emmerich C."/>
        </authorList>
    </citation>
    <scope>NUCLEOTIDE SEQUENCE</scope>
    <source>
        <strain evidence="1">ATCC30299</strain>
    </source>
</reference>
<name>A0AAU9IZZ6_9CILI</name>
<dbReference type="EMBL" id="CAJZBQ010000023">
    <property type="protein sequence ID" value="CAG9319596.1"/>
    <property type="molecule type" value="Genomic_DNA"/>
</dbReference>
<comment type="caution">
    <text evidence="1">The sequence shown here is derived from an EMBL/GenBank/DDBJ whole genome shotgun (WGS) entry which is preliminary data.</text>
</comment>
<dbReference type="Proteomes" id="UP001162131">
    <property type="component" value="Unassembled WGS sequence"/>
</dbReference>
<protein>
    <recommendedName>
        <fullName evidence="3">Maturase K</fullName>
    </recommendedName>
</protein>
<accession>A0AAU9IZZ6</accession>
<keyword evidence="2" id="KW-1185">Reference proteome</keyword>